<evidence type="ECO:0000313" key="5">
    <source>
        <dbReference type="Proteomes" id="UP000198802"/>
    </source>
</evidence>
<evidence type="ECO:0000256" key="2">
    <source>
        <dbReference type="SAM" id="MobiDB-lite"/>
    </source>
</evidence>
<feature type="region of interest" description="Disordered" evidence="2">
    <location>
        <begin position="1"/>
        <end position="37"/>
    </location>
</feature>
<dbReference type="InterPro" id="IPR009061">
    <property type="entry name" value="DNA-bd_dom_put_sf"/>
</dbReference>
<name>A0A0S4QEY4_9ACTN</name>
<feature type="domain" description="HTH merR-type" evidence="3">
    <location>
        <begin position="89"/>
        <end position="159"/>
    </location>
</feature>
<evidence type="ECO:0000259" key="3">
    <source>
        <dbReference type="PROSITE" id="PS50937"/>
    </source>
</evidence>
<dbReference type="InterPro" id="IPR000551">
    <property type="entry name" value="MerR-type_HTH_dom"/>
</dbReference>
<accession>A0A0S4QEY4</accession>
<feature type="compositionally biased region" description="Polar residues" evidence="2">
    <location>
        <begin position="62"/>
        <end position="75"/>
    </location>
</feature>
<protein>
    <submittedName>
        <fullName evidence="4">DNA-binding transcriptional regulator, MerR family</fullName>
    </submittedName>
</protein>
<dbReference type="PANTHER" id="PTHR30204">
    <property type="entry name" value="REDOX-CYCLING DRUG-SENSING TRANSCRIPTIONAL ACTIVATOR SOXR"/>
    <property type="match status" value="1"/>
</dbReference>
<dbReference type="CDD" id="cd01109">
    <property type="entry name" value="HTH_YyaN"/>
    <property type="match status" value="1"/>
</dbReference>
<dbReference type="SMART" id="SM00422">
    <property type="entry name" value="HTH_MERR"/>
    <property type="match status" value="1"/>
</dbReference>
<dbReference type="PROSITE" id="PS50937">
    <property type="entry name" value="HTH_MERR_2"/>
    <property type="match status" value="1"/>
</dbReference>
<dbReference type="Gene3D" id="1.10.1660.10">
    <property type="match status" value="1"/>
</dbReference>
<dbReference type="InterPro" id="IPR047057">
    <property type="entry name" value="MerR_fam"/>
</dbReference>
<sequence>MVTIDGLDERDLGVSGSRRPDVTPTEPDADSDASPVLLAGPDFRLDAAGIADTAGIADISGSADSGSTHSGSADSGSDVEHTVAPPLTGLTIAEAAKVTGVSAHTLRYYERVDLMLERVSRAPSSHRRYDDEDLRWVGTLTALRRTGMPIRQIARYAALVRAGDGNEAQRLDLLAAHRRLVAERLEEVRRHLTAIDNKIDIYRKKVDD</sequence>
<dbReference type="SUPFAM" id="SSF46955">
    <property type="entry name" value="Putative DNA-binding domain"/>
    <property type="match status" value="1"/>
</dbReference>
<proteinExistence type="predicted"/>
<evidence type="ECO:0000256" key="1">
    <source>
        <dbReference type="ARBA" id="ARBA00023125"/>
    </source>
</evidence>
<dbReference type="Pfam" id="PF13411">
    <property type="entry name" value="MerR_1"/>
    <property type="match status" value="1"/>
</dbReference>
<reference evidence="5" key="1">
    <citation type="submission" date="2015-11" db="EMBL/GenBank/DDBJ databases">
        <authorList>
            <person name="Varghese N."/>
        </authorList>
    </citation>
    <scope>NUCLEOTIDE SEQUENCE [LARGE SCALE GENOMIC DNA]</scope>
    <source>
        <strain evidence="5">DSM 45899</strain>
    </source>
</reference>
<dbReference type="GO" id="GO:0003677">
    <property type="term" value="F:DNA binding"/>
    <property type="evidence" value="ECO:0007669"/>
    <property type="project" value="UniProtKB-KW"/>
</dbReference>
<dbReference type="AlphaFoldDB" id="A0A0S4QEY4"/>
<dbReference type="GO" id="GO:0003700">
    <property type="term" value="F:DNA-binding transcription factor activity"/>
    <property type="evidence" value="ECO:0007669"/>
    <property type="project" value="InterPro"/>
</dbReference>
<evidence type="ECO:0000313" key="4">
    <source>
        <dbReference type="EMBL" id="CUU54116.1"/>
    </source>
</evidence>
<dbReference type="PANTHER" id="PTHR30204:SF98">
    <property type="entry name" value="HTH-TYPE TRANSCRIPTIONAL REGULATOR ADHR"/>
    <property type="match status" value="1"/>
</dbReference>
<keyword evidence="5" id="KW-1185">Reference proteome</keyword>
<feature type="region of interest" description="Disordered" evidence="2">
    <location>
        <begin position="61"/>
        <end position="82"/>
    </location>
</feature>
<dbReference type="EMBL" id="FAOZ01000002">
    <property type="protein sequence ID" value="CUU54116.1"/>
    <property type="molecule type" value="Genomic_DNA"/>
</dbReference>
<dbReference type="RefSeq" id="WP_193209754.1">
    <property type="nucleotide sequence ID" value="NZ_FAOZ01000002.1"/>
</dbReference>
<organism evidence="4 5">
    <name type="scientific">Parafrankia irregularis</name>
    <dbReference type="NCBI Taxonomy" id="795642"/>
    <lineage>
        <taxon>Bacteria</taxon>
        <taxon>Bacillati</taxon>
        <taxon>Actinomycetota</taxon>
        <taxon>Actinomycetes</taxon>
        <taxon>Frankiales</taxon>
        <taxon>Frankiaceae</taxon>
        <taxon>Parafrankia</taxon>
    </lineage>
</organism>
<keyword evidence="1 4" id="KW-0238">DNA-binding</keyword>
<gene>
    <name evidence="4" type="ORF">Ga0074812_102119</name>
</gene>
<dbReference type="PROSITE" id="PS00552">
    <property type="entry name" value="HTH_MERR_1"/>
    <property type="match status" value="1"/>
</dbReference>
<dbReference type="Proteomes" id="UP000198802">
    <property type="component" value="Unassembled WGS sequence"/>
</dbReference>